<dbReference type="HOGENOM" id="CLU_706158_0_0_1"/>
<evidence type="ECO:0000313" key="2">
    <source>
        <dbReference type="Proteomes" id="UP000054321"/>
    </source>
</evidence>
<gene>
    <name evidence="1" type="ORF">OIDMADRAFT_36091</name>
</gene>
<dbReference type="Proteomes" id="UP000054321">
    <property type="component" value="Unassembled WGS sequence"/>
</dbReference>
<protein>
    <submittedName>
        <fullName evidence="1">Uncharacterized protein</fullName>
    </submittedName>
</protein>
<keyword evidence="2" id="KW-1185">Reference proteome</keyword>
<accession>A0A0C3C2G3</accession>
<dbReference type="AlphaFoldDB" id="A0A0C3C2G3"/>
<reference evidence="1 2" key="1">
    <citation type="submission" date="2014-04" db="EMBL/GenBank/DDBJ databases">
        <authorList>
            <consortium name="DOE Joint Genome Institute"/>
            <person name="Kuo A."/>
            <person name="Martino E."/>
            <person name="Perotto S."/>
            <person name="Kohler A."/>
            <person name="Nagy L.G."/>
            <person name="Floudas D."/>
            <person name="Copeland A."/>
            <person name="Barry K.W."/>
            <person name="Cichocki N."/>
            <person name="Veneault-Fourrey C."/>
            <person name="LaButti K."/>
            <person name="Lindquist E.A."/>
            <person name="Lipzen A."/>
            <person name="Lundell T."/>
            <person name="Morin E."/>
            <person name="Murat C."/>
            <person name="Sun H."/>
            <person name="Tunlid A."/>
            <person name="Henrissat B."/>
            <person name="Grigoriev I.V."/>
            <person name="Hibbett D.S."/>
            <person name="Martin F."/>
            <person name="Nordberg H.P."/>
            <person name="Cantor M.N."/>
            <person name="Hua S.X."/>
        </authorList>
    </citation>
    <scope>NUCLEOTIDE SEQUENCE [LARGE SCALE GENOMIC DNA]</scope>
    <source>
        <strain evidence="1 2">Zn</strain>
    </source>
</reference>
<organism evidence="1 2">
    <name type="scientific">Oidiodendron maius (strain Zn)</name>
    <dbReference type="NCBI Taxonomy" id="913774"/>
    <lineage>
        <taxon>Eukaryota</taxon>
        <taxon>Fungi</taxon>
        <taxon>Dikarya</taxon>
        <taxon>Ascomycota</taxon>
        <taxon>Pezizomycotina</taxon>
        <taxon>Leotiomycetes</taxon>
        <taxon>Leotiomycetes incertae sedis</taxon>
        <taxon>Myxotrichaceae</taxon>
        <taxon>Oidiodendron</taxon>
    </lineage>
</organism>
<evidence type="ECO:0000313" key="1">
    <source>
        <dbReference type="EMBL" id="KIM93078.1"/>
    </source>
</evidence>
<sequence>MQFVEADRASRTVGVIRRVKNAARESGMLVHKAPSFRVRKWILISGQNGRCVGSQGSANRVKKRLLLQAKVKSGSGSAEYKSRDMAYDQQLIYWLKRQRLALQETGLLDYIYELVQGDRYLTLFDYRELYPDVKSIRPYTERAQRKRCQEKFRKRSKSLFYKVEESIRLSSNPNWNLSVNDLIKVVEGDKSDSAVEGDNAGLFVEEAYTAKNTLVKADARAGSVVTIDLSYMDKDRVTADALKGLLNEIAKNQGWMAVNVYDSNSTIVERPSRLGYTAADSSSVSKEATTALLEARAVDSGMERGAVGIRGTDGTTDTTARGGSHQHLGELAGLISMAVQLVEGTCQAKEAPGEGEVACLILVLGPETSGYNMMDLDTPGNQVGIYKIFQK</sequence>
<reference evidence="2" key="2">
    <citation type="submission" date="2015-01" db="EMBL/GenBank/DDBJ databases">
        <title>Evolutionary Origins and Diversification of the Mycorrhizal Mutualists.</title>
        <authorList>
            <consortium name="DOE Joint Genome Institute"/>
            <consortium name="Mycorrhizal Genomics Consortium"/>
            <person name="Kohler A."/>
            <person name="Kuo A."/>
            <person name="Nagy L.G."/>
            <person name="Floudas D."/>
            <person name="Copeland A."/>
            <person name="Barry K.W."/>
            <person name="Cichocki N."/>
            <person name="Veneault-Fourrey C."/>
            <person name="LaButti K."/>
            <person name="Lindquist E.A."/>
            <person name="Lipzen A."/>
            <person name="Lundell T."/>
            <person name="Morin E."/>
            <person name="Murat C."/>
            <person name="Riley R."/>
            <person name="Ohm R."/>
            <person name="Sun H."/>
            <person name="Tunlid A."/>
            <person name="Henrissat B."/>
            <person name="Grigoriev I.V."/>
            <person name="Hibbett D.S."/>
            <person name="Martin F."/>
        </authorList>
    </citation>
    <scope>NUCLEOTIDE SEQUENCE [LARGE SCALE GENOMIC DNA]</scope>
    <source>
        <strain evidence="2">Zn</strain>
    </source>
</reference>
<name>A0A0C3C2G3_OIDMZ</name>
<dbReference type="EMBL" id="KN832900">
    <property type="protein sequence ID" value="KIM93078.1"/>
    <property type="molecule type" value="Genomic_DNA"/>
</dbReference>
<proteinExistence type="predicted"/>
<dbReference type="InParanoid" id="A0A0C3C2G3"/>